<evidence type="ECO:0000259" key="5">
    <source>
        <dbReference type="PROSITE" id="PS50853"/>
    </source>
</evidence>
<dbReference type="InterPro" id="IPR022409">
    <property type="entry name" value="PKD/Chitinase_dom"/>
</dbReference>
<feature type="domain" description="SLH" evidence="6">
    <location>
        <begin position="174"/>
        <end position="241"/>
    </location>
</feature>
<dbReference type="CDD" id="cd00063">
    <property type="entry name" value="FN3"/>
    <property type="match status" value="1"/>
</dbReference>
<dbReference type="SUPFAM" id="SSF49373">
    <property type="entry name" value="Invasin/intimin cell-adhesion fragments"/>
    <property type="match status" value="1"/>
</dbReference>
<feature type="domain" description="Fibronectin type-III" evidence="5">
    <location>
        <begin position="2648"/>
        <end position="2741"/>
    </location>
</feature>
<keyword evidence="3" id="KW-0732">Signal</keyword>
<feature type="domain" description="SLH" evidence="6">
    <location>
        <begin position="113"/>
        <end position="172"/>
    </location>
</feature>
<keyword evidence="1" id="KW-0175">Coiled coil</keyword>
<dbReference type="CDD" id="cd00146">
    <property type="entry name" value="PKD"/>
    <property type="match status" value="1"/>
</dbReference>
<sequence length="5318" mass="556212">MVCLYSRHFRQNVSLMLILSLLFSLFGNTVFAMDADVNTIGNEGVKMNAGSTFPDLQDSYAKQEIEALVQKGILSGFEDGSFKPHDSVTRAQLAKLLVLSLGMQEDPDASARFKDVAPNSWYRGFVGALVKSGITDGTSSETFSPDDQVSREQLAVFFIRAFGLEEWAKQLQPDAPLADMQEISDWARPHVSFAFKIGFLQGVQNADGMLRFAPKQFAERQALARLTYEFSTHSQKYTDEAKKQVSELLQAAVRAANDAIAALPSLNSLTKDKAMDVQEARAKVEAAKKLGAVDSDFPELKKLTDSEKKIADLNQNTPSFGGGGGGGGGGSVNPPVTPAGPQVLSSIEAGTHTGDVKVANGVSTFGPNTGLAEINGTLTVDPGPTGELTLQNIKATKIVVLSGADHSITFSQTMQAGSLIVAAVSQQNPVRIVASSQTIVGTTVVGSQAILNSVEGSLGDINIDGTAAGKQVSLEGTFSGNITVAASGATLSVGQSTVVSQVYVATGATINSRGTISTLAMTSAAAGGQLNLIGSFSSTIVSVAASGATLNVAQDTTVSQVSVQSGATISSNGTIGALTMTSAAAGGQLNLVGSFSSTVVSVAAEGARINVAQNTSVSQLHVSSAASINSNGTIHEVSADTASQIILTGSFVSSTINVTVDGSKLVITQSTVVSTIRVSQNVTNASIVTDGTITSIESSTQVVIDLSGSKKDEIVQNAIKAAHDAIAALPRLDQLTITDVSSVTAARNKVSAVTALHADIESGDKVILEAAEAKIAVFIQAKNEAVQTAITAIDGLPATVGFGSKSAVEAARALVSEALAKGAVNAEITNLNKLVQAELTMTQLIAAKNEAVQAAISAIHVLPATITLSDKSRVEAARQLVNTAISKGATEAEITNLSVLSGAEAVVAQLLTQQAAEKNAAVQAAIQAIGALPSTLRLGDEQKVIDARTSVSAAQGKGADLSEITNLDKLTAAEGKIAALKADKTAPGLLSATATIGGNDYPGVLNGSTMKFTIPANAQNTAMFTGFVIHADSDADKLTVSEAGITKDIPFQNGTANATVSQILGSLDPQGDGVSVGILRMLMGSSSFSITAVLTDLAGNTSSITLQITDASRQDAIAQAIAAIDALPAADVITLSDKTKVTSAQSLVDAAKAKGAVDTDIANLSKLTAVQSKIAELQAALEAKQAAIAQAIAAIDAVPAADVITLSEIDKDKVANAKALVADAKAKGAVETDITNVSKLTAVQAKLDELQAAFDAKQAAIAQAIAAIEAVPAADVITLSDIDKGKVATAKALVVNAKTKGAADADITNLTKLTAAQAKLDELQGAFDAKQAAIAQAIAAIEAVPAADVITLSDNDKGKVANAKALVAEAKTKGAADSDITNLSKLTAAQAKLDELQAALDAKQAAIAQAIVAIDTVPAADVITLSEIDKGKVANAKALVADAKAKGAVDTDFTNLSKLTAAQAKLDELQAAFDAKQVAIAQAIAAIDAVPAAGVITLSEIDKGKVANAKALVADAKTKGAVDADITNLPKLTAAQAKLDELQAALDAKQAAIAQAIAAIEAVPAADVITLSEIDKGKVANAQALVAEAKLKGTVDADITNLSKLTAAQTRIAELEAALAAKNAAIAAAYEAINKLPPVITISQQTQVEAARALVTDAKAKGAIDSDITNLSVLIAAEAVIAELLAPPVFKSASATIGGANIPAAVSADGSMITFSISSALSDTSMVTGFTINASSDVKDLVVTFMGLSRTVPFTNGTAVATVSQLLGSAFDPQGDGVSVGVLRGILADGALSVPGALTDLSGHSTNVVLKLAKTPGVSAPVLTAASATIGNQSVPAVISQGNFITFTLSDSLPGSAMITGFRIESGDRASKLTFAPGGVTKSVYFAGGMANMAVADLLGSLDPQGNGVSVGALRQVMGNQNLTLTGMLLDTDGNSSVVTLTILLTTDTGAPTITSASATVNGDEVPATVGPNAGQITFVMSKMFSDTDMVTRFTIYASADAYELTLTSNGLTRTIPFQNGTARMSVAQLLGSSFDPQGNGVSVGLLKQQMKGSNVVVTGQLKDQSGLVSNVTVIVAQPLDTEAPSISAGAAVIAGNTIAAVVHPGNELGFTLPNALKDSDMFTGITIKASSDAYRLAITASNTTKLIYFMNGSANVTVSELLGRAIDTQGDGVSIGMLRSLILGDKLMVTGKLTDLSGNESTVTLTLEKELDITPPAIETVSATIGGSSYPGVVTADNKITFTVSEMLKNTAMFTGLTVKASADTDKLTMSDSELSRTVAFTDGNANISVSDLLGKLLDPQGDGVSVGTLRSLIADGKMSISGTLTDRAGNTAPVTLEIVIAKDMEAPVVTALNPAPGYIGTTVNLKATATDKVGVVTFKFEYALNLENGVWNKIAELAVQGEPAVADVTYAWNTSDLPDGPYFVRGVAIDAAGNVSTATPVNQYLIDRTAPDAPGGFSLTATSADITLTWQQGSEYATYQVFRATSEDGPYTLLVGGLAALGYQDVNVNQDVTYYYKVQAVDRAGNVSPATEIKFASLLPDKEVPIVRSFGWTNGVTLPANPSIRVLASDNYRLSEIKLEYQDTSGVWIEIGTKSGINLQYDSPEFVWNTTGLSDGALYTLRATAKDMSGNISDVKEVSYKLNLAPPAAPVLTVTPHGWQNELSWTSGNEDDLAGFIIKRSTVPGGPYDWSKQVVKGTTTYLDEHLSPQSTYYYVVQAIDQYRNVSDSNPGNARPLPNDPYPPTADAGLEKQRVAIVNTDVQFDGTLSSDHEGLIASYHWDFGDGQSSALAAPKHSFAAVGNYTVTLAVYDQYNNSAKDVVTVQVVEPSQEGTVEITALDARGNKLDGALVSIVMSNGDIRKDWTRGGKTTLVVPPGEYTVYVYSSDYMPSSTKVTVELNKTVSTQVSLQDGKVLFGELHVDRMSPDQVVAAGIDINAPENQWVYKFEVHLAFNDQPLPQPQQFYANSAGQLFGIGGGEPAPFVISAGTGGPGGDSGATLLAYPKIIPSTHPEIKPTVAYMIIPGEARWLKEFFDVTLLLQNKADANSPFVITDSKATLVLPDGLTMVPSTYSKSLTLDVEDIAGQEEKKVKWIVRGDKEGVYSAENNNGMSATFQGTLKPFNEKITAKFKPDKPIKVWGGNAMTMSIDAQDRADAGSPYHVTFTLKNVTNSDSQNSTKIYNLTFELKEEGKLNYIYMPGSQLKQFIPVLEPGQSVSFDYWLIPQISGDLDLSQSFVVQSGGNTSIPATFSHHSEPWNQPGNAPVMKEQIHADGTAYAQWGQVPDAQGYNVYEVHMDELGHVVSDLLASLNGLADSFTTIMSALDALNKHLMVTTIVNGKEQLRHSVPFYGLEKTAAPTVTGTVYDESDIIQVTAEAGAKVTFMVKGVPTQVQTDSNGAYSLHIPSYWNLEAGDILYVTALSAHKTVSDTVTITVYAAPLTGRPTVDQRVDTETSFISGTAEAGAFVTFDYKDQTTFVQADPNGNYMLNIPSNWSLEAGDTLIVTALARYKKVSDTVTVSVYLAPPTVLPTVDQQVVDTETTSITGKTLTGAMITVKDAKGNVIGTNNSWTDSNNGYSIGFNRKLVAGETLTVTAKVVGKSVSEAVTIVVSQAPVTAAPTVIGKIYEQDGSYYYPQVYLTGTKEAGSLVAIKDDKGHSTSESYYYDYGQSYRLYLPTDWVLNTGDVLEVTAKANGKTVSETVQVNVYALQGKTEAPTVTGSVYKVSEFFYSNLSGIAEPGSTVYLKYADGTSTPAIANNQGLFSFTLDNSRIAVDGQLELRAQTYGKSYSDTVTTTVLAAPPADRPTVTDNVYEQDGTNNYQQVYIHGQVERYAIVTLRKDAYNAYNGYADYYGAYSIYVPSWWTLKAGDRLNVTSNVSGKTVSDPSVITVKALEGQTAAPTVTGNVYKTNQDSYIYIKGTAEPGSVVVAKFSGGTVASATADSLGNYMISAYIYNGYTTIQVGETVVVTAQKYGKSYSTAWNGTVEAAPLTAVPTVTGTVYEQTGIYYYNYFDGNYYYLAGSIQGTTEPFAAVYLTKDDGSYMNSSNADETGQYTLQVPYWLTLTAGETLKVSAKTAWKSTSDSVSFNVNTLQGQTSQPTVTGSVYKSSDNYYDFVQIKGKSEPGALILLTAGQTTYPKVADLNGNYSISVYNGYISVGDQLVISAQSYGKTTSEPLTVSVLQAPPTAAPTVTGDVYEQTGNYDWAMPTGYLTGTAVQGATVTLTTYSGTSIADTTAYDGSFTLELPYWVALQAGDFLKLTARANGYSNSEPVMITVKALTDKTAAPTVTGNVYKSSDYYYYYVNINGTSEPNSKVTLKNGQDTYSTKSDSAGYYSFDIYNGSLTVGEQLEITAQSYGKMPSDSLMVPVLEAPPTASPTVTGDVYEQDGNGNWYDPRGYLNGTAEAGATVTLSTDSGAYIADATAYYGSYTLELPYWVSMKAGDTLKLTARIYGYSDSAPVLITVKAVTDKTAAPTVTGNVYKTSNYTDVTLYGHTEPNSVVTVKYQNGSTNNAYADSEGNFWYYVNYWSISVGDQLELTAKSYGKSVSDPLKVTVLKAPPTAMPTVTGMVYETVSGYYELNSIHGTTESGAKVIVKDASGDYDYNYADQNGAYYLSVPSNWNLKAGDVLYITAQSYLKSESDAVSVQVLPLQGETQAPTVTSNVYATEATFPSYIEGTAESNASILVKYPEGENNTYSDYSGYFRLNTEYMNLKAGDQLVITAKGYGKNVSSAVYATVAALQGQTAAPIVTGSVYATVQGYQETIEGTSVPGSTVLATFPSGESSSMLTGSDGKFYLYTPYYSSLNQGDVVMVSAKENSKLASQPVSLIVLPLQGKTGTPTVTGQVYAADMVTGTAEPGAIVRIQAQEYWQYTTGVAGLDGTYSIELPEWWSLSPGASLLVSAKAASKLPSDALLVTVSPTIGQTELPTVTGSVYAGDAEIRGAAEPNAWVYLTSGKQGGQNGNGFDTRSKADSNGSYSLYVPKENLQAGDVLYISAKAVGKAHSDLVTITVQTTNGVSQAPTVSQAVYEGLLWVTGTAEAGSLVTVKTNGMELTNVSADNQGIYNVMSYYTNVTAGEVLSITAKAAGKAESNPVNIPVIKTVISTSAPTVTGNVYQGAMSITGSAEPSALVFATLGNTLYTASASANGSFTFTFNGGLTSGQTVGLKALTYGKALSGVTTVYVQSAPISVARSVYGFYPTVTPSMANGVAGSAAVASAVYANTVTNSVYAGQSFTLTVTVKDANNNPITKLPTSAFSVQGADLMAVSETGNGNYSLTVQINTPGTANVKVTALQVLSNTLSINVVNRISHVAS</sequence>
<dbReference type="SMART" id="SM00060">
    <property type="entry name" value="FN3"/>
    <property type="match status" value="2"/>
</dbReference>
<dbReference type="Proteomes" id="UP000317036">
    <property type="component" value="Unassembled WGS sequence"/>
</dbReference>
<feature type="domain" description="PKD" evidence="4">
    <location>
        <begin position="2759"/>
        <end position="2827"/>
    </location>
</feature>
<dbReference type="InterPro" id="IPR013784">
    <property type="entry name" value="Carb-bd-like_fold"/>
</dbReference>
<feature type="region of interest" description="Disordered" evidence="2">
    <location>
        <begin position="313"/>
        <end position="343"/>
    </location>
</feature>
<dbReference type="Gene3D" id="2.60.40.10">
    <property type="entry name" value="Immunoglobulins"/>
    <property type="match status" value="6"/>
</dbReference>
<protein>
    <submittedName>
        <fullName evidence="7">PKD domain-containing protein</fullName>
    </submittedName>
</protein>
<evidence type="ECO:0000313" key="7">
    <source>
        <dbReference type="EMBL" id="TVY07306.1"/>
    </source>
</evidence>
<feature type="coiled-coil region" evidence="1">
    <location>
        <begin position="1167"/>
        <end position="1194"/>
    </location>
</feature>
<dbReference type="PANTHER" id="PTHR23159:SF66">
    <property type="entry name" value="OS04G0158400 PROTEIN"/>
    <property type="match status" value="1"/>
</dbReference>
<dbReference type="PROSITE" id="PS50093">
    <property type="entry name" value="PKD"/>
    <property type="match status" value="1"/>
</dbReference>
<dbReference type="SUPFAM" id="SSF49299">
    <property type="entry name" value="PKD domain"/>
    <property type="match status" value="1"/>
</dbReference>
<feature type="coiled-coil region" evidence="1">
    <location>
        <begin position="1386"/>
        <end position="1413"/>
    </location>
</feature>
<name>A0A559K5C9_9BACL</name>
<dbReference type="InterPro" id="IPR008964">
    <property type="entry name" value="Invasin/intimin_cell_adhesion"/>
</dbReference>
<feature type="coiled-coil region" evidence="1">
    <location>
        <begin position="1605"/>
        <end position="1632"/>
    </location>
</feature>
<evidence type="ECO:0000259" key="4">
    <source>
        <dbReference type="PROSITE" id="PS50093"/>
    </source>
</evidence>
<dbReference type="InterPro" id="IPR036116">
    <property type="entry name" value="FN3_sf"/>
</dbReference>
<dbReference type="Pfam" id="PF18911">
    <property type="entry name" value="PKD_4"/>
    <property type="match status" value="1"/>
</dbReference>
<feature type="domain" description="Fibronectin type-III" evidence="5">
    <location>
        <begin position="2452"/>
        <end position="2543"/>
    </location>
</feature>
<keyword evidence="8" id="KW-1185">Reference proteome</keyword>
<accession>A0A559K5C9</accession>
<dbReference type="OrthoDB" id="185675at2"/>
<dbReference type="Pfam" id="PF00395">
    <property type="entry name" value="SLH"/>
    <property type="match status" value="2"/>
</dbReference>
<evidence type="ECO:0000313" key="8">
    <source>
        <dbReference type="Proteomes" id="UP000317036"/>
    </source>
</evidence>
<feature type="compositionally biased region" description="Gly residues" evidence="2">
    <location>
        <begin position="320"/>
        <end position="331"/>
    </location>
</feature>
<dbReference type="SUPFAM" id="SSF49265">
    <property type="entry name" value="Fibronectin type III"/>
    <property type="match status" value="2"/>
</dbReference>
<evidence type="ECO:0000259" key="6">
    <source>
        <dbReference type="PROSITE" id="PS51272"/>
    </source>
</evidence>
<dbReference type="InterPro" id="IPR000601">
    <property type="entry name" value="PKD_dom"/>
</dbReference>
<evidence type="ECO:0000256" key="2">
    <source>
        <dbReference type="SAM" id="MobiDB-lite"/>
    </source>
</evidence>
<dbReference type="PANTHER" id="PTHR23159">
    <property type="entry name" value="CENTROSOMAL PROTEIN 2"/>
    <property type="match status" value="1"/>
</dbReference>
<feature type="chain" id="PRO_5021708135" evidence="3">
    <location>
        <begin position="33"/>
        <end position="5318"/>
    </location>
</feature>
<dbReference type="PROSITE" id="PS50853">
    <property type="entry name" value="FN3"/>
    <property type="match status" value="2"/>
</dbReference>
<evidence type="ECO:0000256" key="3">
    <source>
        <dbReference type="SAM" id="SignalP"/>
    </source>
</evidence>
<dbReference type="InterPro" id="IPR003961">
    <property type="entry name" value="FN3_dom"/>
</dbReference>
<dbReference type="GO" id="GO:0030246">
    <property type="term" value="F:carbohydrate binding"/>
    <property type="evidence" value="ECO:0007669"/>
    <property type="project" value="InterPro"/>
</dbReference>
<dbReference type="Gene3D" id="2.60.40.1120">
    <property type="entry name" value="Carboxypeptidase-like, regulatory domain"/>
    <property type="match status" value="1"/>
</dbReference>
<dbReference type="InterPro" id="IPR035986">
    <property type="entry name" value="PKD_dom_sf"/>
</dbReference>
<proteinExistence type="predicted"/>
<evidence type="ECO:0000256" key="1">
    <source>
        <dbReference type="SAM" id="Coils"/>
    </source>
</evidence>
<dbReference type="Pfam" id="PF17936">
    <property type="entry name" value="Big_6"/>
    <property type="match status" value="2"/>
</dbReference>
<dbReference type="SMART" id="SM00089">
    <property type="entry name" value="PKD"/>
    <property type="match status" value="1"/>
</dbReference>
<comment type="caution">
    <text evidence="7">The sequence shown here is derived from an EMBL/GenBank/DDBJ whole genome shotgun (WGS) entry which is preliminary data.</text>
</comment>
<dbReference type="InterPro" id="IPR001119">
    <property type="entry name" value="SLH_dom"/>
</dbReference>
<organism evidence="7 8">
    <name type="scientific">Paenibacillus cremeus</name>
    <dbReference type="NCBI Taxonomy" id="2163881"/>
    <lineage>
        <taxon>Bacteria</taxon>
        <taxon>Bacillati</taxon>
        <taxon>Bacillota</taxon>
        <taxon>Bacilli</taxon>
        <taxon>Bacillales</taxon>
        <taxon>Paenibacillaceae</taxon>
        <taxon>Paenibacillus</taxon>
    </lineage>
</organism>
<feature type="domain" description="SLH" evidence="6">
    <location>
        <begin position="48"/>
        <end position="111"/>
    </location>
</feature>
<feature type="coiled-coil region" evidence="1">
    <location>
        <begin position="1532"/>
        <end position="1559"/>
    </location>
</feature>
<reference evidence="7 8" key="1">
    <citation type="submission" date="2019-07" db="EMBL/GenBank/DDBJ databases">
        <authorList>
            <person name="Kim J."/>
        </authorList>
    </citation>
    <scope>NUCLEOTIDE SEQUENCE [LARGE SCALE GENOMIC DNA]</scope>
    <source>
        <strain evidence="7 8">JC52</strain>
    </source>
</reference>
<dbReference type="EMBL" id="VNJI01000039">
    <property type="protein sequence ID" value="TVY07306.1"/>
    <property type="molecule type" value="Genomic_DNA"/>
</dbReference>
<gene>
    <name evidence="7" type="ORF">FPZ49_24485</name>
</gene>
<dbReference type="PROSITE" id="PS51272">
    <property type="entry name" value="SLH"/>
    <property type="match status" value="3"/>
</dbReference>
<dbReference type="SUPFAM" id="SSF49452">
    <property type="entry name" value="Starch-binding domain-like"/>
    <property type="match status" value="1"/>
</dbReference>
<dbReference type="InterPro" id="IPR013783">
    <property type="entry name" value="Ig-like_fold"/>
</dbReference>
<dbReference type="InterPro" id="IPR041498">
    <property type="entry name" value="Big_6"/>
</dbReference>
<feature type="coiled-coil region" evidence="1">
    <location>
        <begin position="1240"/>
        <end position="1267"/>
    </location>
</feature>
<feature type="signal peptide" evidence="3">
    <location>
        <begin position="1"/>
        <end position="32"/>
    </location>
</feature>